<dbReference type="Proteomes" id="UP000249364">
    <property type="component" value="Unassembled WGS sequence"/>
</dbReference>
<dbReference type="InterPro" id="IPR005656">
    <property type="entry name" value="MmgE_PrpD"/>
</dbReference>
<feature type="domain" description="MmgE/PrpD N-terminal" evidence="2">
    <location>
        <begin position="9"/>
        <end position="247"/>
    </location>
</feature>
<dbReference type="RefSeq" id="WP_111361309.1">
    <property type="nucleotide sequence ID" value="NZ_QKZQ01000010.1"/>
</dbReference>
<comment type="caution">
    <text evidence="4">The sequence shown here is derived from an EMBL/GenBank/DDBJ whole genome shotgun (WGS) entry which is preliminary data.</text>
</comment>
<evidence type="ECO:0000313" key="4">
    <source>
        <dbReference type="EMBL" id="PZX42050.1"/>
    </source>
</evidence>
<dbReference type="EMBL" id="QKZQ01000010">
    <property type="protein sequence ID" value="PZX42050.1"/>
    <property type="molecule type" value="Genomic_DNA"/>
</dbReference>
<dbReference type="OrthoDB" id="9795089at2"/>
<comment type="similarity">
    <text evidence="1">Belongs to the PrpD family.</text>
</comment>
<dbReference type="SUPFAM" id="SSF103378">
    <property type="entry name" value="2-methylcitrate dehydratase PrpD"/>
    <property type="match status" value="1"/>
</dbReference>
<accession>A0A2W7Q8C6</accession>
<dbReference type="Pfam" id="PF03972">
    <property type="entry name" value="MmgE_PrpD_N"/>
    <property type="match status" value="1"/>
</dbReference>
<dbReference type="Pfam" id="PF19305">
    <property type="entry name" value="MmgE_PrpD_C"/>
    <property type="match status" value="1"/>
</dbReference>
<feature type="domain" description="MmgE/PrpD C-terminal" evidence="3">
    <location>
        <begin position="269"/>
        <end position="425"/>
    </location>
</feature>
<proteinExistence type="inferred from homology"/>
<dbReference type="InterPro" id="IPR045336">
    <property type="entry name" value="MmgE_PrpD_N"/>
</dbReference>
<name>A0A2W7Q8C6_9RHOB</name>
<sequence>MTRQGATHQLAEYVAGLSASSFSDATWGAYERALLDWAACTVAGAAGATRLHQTVGAPAKLGEASILGTDLRDSAAMAAFHNAYACHLLEYDDLHGPSIYHPGAPTISAAFAVAQRSKAKASDLAAAVVAGYEVGIRLGEAAGTDHYARFHTTGTVGAIGAAAAAARVMGLNATLTRDAIGTAATQAAALWAFSDDNAGSKPVHPAHAAMVGVLSADLARAGVTGARRALEGPGGFLATLGGNPQAKCLVDALGSTEPPRIEALTLKAYPCCGHTHTGIEAAIGIANSLAKAGHSKADIAAVRVTTYGSAIKVAGVRAPETPEQAAFSYPHVVSWALLNGTIEGAFNAQTLHDPAVVRLRDKVELIHSPQLDAAYPACLPARLTVALTDGTLFEASADHATGTPAKPMTAESHGKKLRLLLGEAAPRWEGYAAGLLRSTQAIGTPPSGVISA</sequence>
<dbReference type="GO" id="GO:0016829">
    <property type="term" value="F:lyase activity"/>
    <property type="evidence" value="ECO:0007669"/>
    <property type="project" value="InterPro"/>
</dbReference>
<evidence type="ECO:0000259" key="2">
    <source>
        <dbReference type="Pfam" id="PF03972"/>
    </source>
</evidence>
<keyword evidence="5" id="KW-1185">Reference proteome</keyword>
<dbReference type="InterPro" id="IPR045337">
    <property type="entry name" value="MmgE_PrpD_C"/>
</dbReference>
<evidence type="ECO:0000313" key="5">
    <source>
        <dbReference type="Proteomes" id="UP000249364"/>
    </source>
</evidence>
<evidence type="ECO:0000256" key="1">
    <source>
        <dbReference type="ARBA" id="ARBA00006174"/>
    </source>
</evidence>
<organism evidence="4 5">
    <name type="scientific">Roseinatronobacter thiooxidans</name>
    <dbReference type="NCBI Taxonomy" id="121821"/>
    <lineage>
        <taxon>Bacteria</taxon>
        <taxon>Pseudomonadati</taxon>
        <taxon>Pseudomonadota</taxon>
        <taxon>Alphaproteobacteria</taxon>
        <taxon>Rhodobacterales</taxon>
        <taxon>Paracoccaceae</taxon>
        <taxon>Roseinatronobacter</taxon>
    </lineage>
</organism>
<evidence type="ECO:0000259" key="3">
    <source>
        <dbReference type="Pfam" id="PF19305"/>
    </source>
</evidence>
<dbReference type="InterPro" id="IPR042188">
    <property type="entry name" value="MmgE/PrpD_sf_2"/>
</dbReference>
<reference evidence="4 5" key="1">
    <citation type="submission" date="2018-06" db="EMBL/GenBank/DDBJ databases">
        <title>Genomic Encyclopedia of Archaeal and Bacterial Type Strains, Phase II (KMG-II): from individual species to whole genera.</title>
        <authorList>
            <person name="Goeker M."/>
        </authorList>
    </citation>
    <scope>NUCLEOTIDE SEQUENCE [LARGE SCALE GENOMIC DNA]</scope>
    <source>
        <strain evidence="4 5">DSM 13087</strain>
    </source>
</reference>
<dbReference type="InterPro" id="IPR036148">
    <property type="entry name" value="MmgE/PrpD_sf"/>
</dbReference>
<dbReference type="InterPro" id="IPR042183">
    <property type="entry name" value="MmgE/PrpD_sf_1"/>
</dbReference>
<dbReference type="AlphaFoldDB" id="A0A2W7Q8C6"/>
<dbReference type="PANTHER" id="PTHR16943:SF8">
    <property type="entry name" value="2-METHYLCITRATE DEHYDRATASE"/>
    <property type="match status" value="1"/>
</dbReference>
<dbReference type="STRING" id="121821.GCA_001870675_03307"/>
<dbReference type="PANTHER" id="PTHR16943">
    <property type="entry name" value="2-METHYLCITRATE DEHYDRATASE-RELATED"/>
    <property type="match status" value="1"/>
</dbReference>
<gene>
    <name evidence="4" type="ORF">LY56_02343</name>
</gene>
<protein>
    <submittedName>
        <fullName evidence="4">2-methylcitrate dehydratase PrpD</fullName>
    </submittedName>
</protein>
<dbReference type="Gene3D" id="3.30.1330.120">
    <property type="entry name" value="2-methylcitrate dehydratase PrpD"/>
    <property type="match status" value="1"/>
</dbReference>
<dbReference type="Gene3D" id="1.10.4100.10">
    <property type="entry name" value="2-methylcitrate dehydratase PrpD"/>
    <property type="match status" value="1"/>
</dbReference>